<dbReference type="GO" id="GO:0016530">
    <property type="term" value="F:metallochaperone activity"/>
    <property type="evidence" value="ECO:0007669"/>
    <property type="project" value="TreeGrafter"/>
</dbReference>
<dbReference type="RefSeq" id="WP_088601497.1">
    <property type="nucleotide sequence ID" value="NZ_NJIH01000001.1"/>
</dbReference>
<evidence type="ECO:0000313" key="3">
    <source>
        <dbReference type="EMBL" id="OWT66371.1"/>
    </source>
</evidence>
<keyword evidence="4" id="KW-1185">Reference proteome</keyword>
<feature type="region of interest" description="Disordered" evidence="2">
    <location>
        <begin position="177"/>
        <end position="232"/>
    </location>
</feature>
<dbReference type="Proteomes" id="UP000214603">
    <property type="component" value="Unassembled WGS sequence"/>
</dbReference>
<gene>
    <name evidence="3" type="primary">narJ</name>
    <name evidence="3" type="ORF">CEY11_01155</name>
</gene>
<evidence type="ECO:0000256" key="1">
    <source>
        <dbReference type="ARBA" id="ARBA00023063"/>
    </source>
</evidence>
<comment type="caution">
    <text evidence="3">The sequence shown here is derived from an EMBL/GenBank/DDBJ whole genome shotgun (WGS) entry which is preliminary data.</text>
</comment>
<reference evidence="4" key="1">
    <citation type="submission" date="2017-06" db="EMBL/GenBank/DDBJ databases">
        <title>Herbaspirillum phytohormonus sp. nov., isolated from the root nodule of Robinia pseudoacacia in lead-zinc mine.</title>
        <authorList>
            <person name="Fan M."/>
            <person name="Lin Y."/>
        </authorList>
    </citation>
    <scope>NUCLEOTIDE SEQUENCE [LARGE SCALE GENOMIC DNA]</scope>
    <source>
        <strain evidence="4">SC-089</strain>
    </source>
</reference>
<dbReference type="SUPFAM" id="SSF89155">
    <property type="entry name" value="TorD-like"/>
    <property type="match status" value="1"/>
</dbReference>
<evidence type="ECO:0000256" key="2">
    <source>
        <dbReference type="SAM" id="MobiDB-lite"/>
    </source>
</evidence>
<keyword evidence="1" id="KW-0534">Nitrate assimilation</keyword>
<dbReference type="InterPro" id="IPR003765">
    <property type="entry name" value="NO3_reductase_chaperone_NarJ"/>
</dbReference>
<proteinExistence type="predicted"/>
<dbReference type="AlphaFoldDB" id="A0A225N3C6"/>
<dbReference type="InterPro" id="IPR036411">
    <property type="entry name" value="TorD-like_sf"/>
</dbReference>
<name>A0A225N3C6_9BURK</name>
<dbReference type="GO" id="GO:0042128">
    <property type="term" value="P:nitrate assimilation"/>
    <property type="evidence" value="ECO:0007669"/>
    <property type="project" value="UniProtKB-KW"/>
</dbReference>
<dbReference type="Gene3D" id="1.10.3480.10">
    <property type="entry name" value="TorD-like"/>
    <property type="match status" value="1"/>
</dbReference>
<dbReference type="PANTHER" id="PTHR43680:SF2">
    <property type="entry name" value="NITRATE REDUCTASE MOLYBDENUM COFACTOR ASSEMBLY CHAPERONE NARJ"/>
    <property type="match status" value="1"/>
</dbReference>
<protein>
    <submittedName>
        <fullName evidence="3">Nitrate reductase molybdenum cofactor assembly chaperone</fullName>
    </submittedName>
</protein>
<sequence>MSRNPTLLLRALSALLAYPDAELRAALPEIVEAIRDSRALDAQHKGQLIALADEISNSGALDAESRYVELFDHGRRTSLNLFEHVHGDGRERGSAMVALRERYLAAGMEPASNELPDHLPLLLEYLSCRDLAETKDTIGEIAHILRQLGNTLLALNSRYAAVMAALLALGREKGLDTHAAAPPPEDLDAAWEEQPAFAPPAPKPAAQPITFHPRRPQSVNPSRSTILPEVPQ</sequence>
<dbReference type="EMBL" id="NJIH01000001">
    <property type="protein sequence ID" value="OWT66371.1"/>
    <property type="molecule type" value="Genomic_DNA"/>
</dbReference>
<dbReference type="NCBIfam" id="TIGR00684">
    <property type="entry name" value="narJ"/>
    <property type="match status" value="1"/>
</dbReference>
<dbReference type="Pfam" id="PF02613">
    <property type="entry name" value="Nitrate_red_del"/>
    <property type="match status" value="1"/>
</dbReference>
<evidence type="ECO:0000313" key="4">
    <source>
        <dbReference type="Proteomes" id="UP000214603"/>
    </source>
</evidence>
<dbReference type="GO" id="GO:0051131">
    <property type="term" value="P:chaperone-mediated protein complex assembly"/>
    <property type="evidence" value="ECO:0007669"/>
    <property type="project" value="InterPro"/>
</dbReference>
<accession>A0A225N3C6</accession>
<dbReference type="OrthoDB" id="8478585at2"/>
<dbReference type="PANTHER" id="PTHR43680">
    <property type="entry name" value="NITRATE REDUCTASE MOLYBDENUM COFACTOR ASSEMBLY CHAPERONE"/>
    <property type="match status" value="1"/>
</dbReference>
<dbReference type="GO" id="GO:0051082">
    <property type="term" value="F:unfolded protein binding"/>
    <property type="evidence" value="ECO:0007669"/>
    <property type="project" value="InterPro"/>
</dbReference>
<dbReference type="InterPro" id="IPR020945">
    <property type="entry name" value="DMSO/NO3_reduct_chaperone"/>
</dbReference>
<organism evidence="3 4">
    <name type="scientific">Candidimonas nitroreducens</name>
    <dbReference type="NCBI Taxonomy" id="683354"/>
    <lineage>
        <taxon>Bacteria</taxon>
        <taxon>Pseudomonadati</taxon>
        <taxon>Pseudomonadota</taxon>
        <taxon>Betaproteobacteria</taxon>
        <taxon>Burkholderiales</taxon>
        <taxon>Alcaligenaceae</taxon>
        <taxon>Candidimonas</taxon>
    </lineage>
</organism>